<dbReference type="Proteomes" id="UP000515472">
    <property type="component" value="Chromosome"/>
</dbReference>
<feature type="signal peptide" evidence="1">
    <location>
        <begin position="1"/>
        <end position="19"/>
    </location>
</feature>
<dbReference type="KEGG" id="gbn:GEOBRER4_02190"/>
<feature type="chain" id="PRO_5027611646" evidence="1">
    <location>
        <begin position="20"/>
        <end position="139"/>
    </location>
</feature>
<evidence type="ECO:0000313" key="3">
    <source>
        <dbReference type="Proteomes" id="UP000515472"/>
    </source>
</evidence>
<proteinExistence type="predicted"/>
<gene>
    <name evidence="2" type="ORF">GEOBRER4_n0222</name>
</gene>
<evidence type="ECO:0000256" key="1">
    <source>
        <dbReference type="SAM" id="SignalP"/>
    </source>
</evidence>
<dbReference type="RefSeq" id="WP_185243872.1">
    <property type="nucleotide sequence ID" value="NZ_AP023213.1"/>
</dbReference>
<protein>
    <submittedName>
        <fullName evidence="2">Uncharacterized protein</fullName>
    </submittedName>
</protein>
<accession>A0A6S6LVD0</accession>
<dbReference type="AlphaFoldDB" id="A0A6S6LVD0"/>
<organism evidence="2 3">
    <name type="scientific">Citrifermentans bremense</name>
    <dbReference type="NCBI Taxonomy" id="60035"/>
    <lineage>
        <taxon>Bacteria</taxon>
        <taxon>Pseudomonadati</taxon>
        <taxon>Thermodesulfobacteriota</taxon>
        <taxon>Desulfuromonadia</taxon>
        <taxon>Geobacterales</taxon>
        <taxon>Geobacteraceae</taxon>
        <taxon>Citrifermentans</taxon>
    </lineage>
</organism>
<keyword evidence="3" id="KW-1185">Reference proteome</keyword>
<dbReference type="EMBL" id="AP023213">
    <property type="protein sequence ID" value="BCG45469.1"/>
    <property type="molecule type" value="Genomic_DNA"/>
</dbReference>
<dbReference type="PROSITE" id="PS51257">
    <property type="entry name" value="PROKAR_LIPOPROTEIN"/>
    <property type="match status" value="1"/>
</dbReference>
<name>A0A6S6LVD0_9BACT</name>
<sequence>MLSKFALAIGILSLVTACAVPRANLDTNPAFTSHEFANHELAISWKTEPTDKGVRIDGTVKNVRPDLPYSSLQLTAKLLDESGNTLGKGTKDFQGRFTGSEPFSMEIPVPQKESVKKVNFSYSYGTTEDFHRNDFDSVP</sequence>
<evidence type="ECO:0000313" key="2">
    <source>
        <dbReference type="EMBL" id="BCG45469.1"/>
    </source>
</evidence>
<reference evidence="2 3" key="1">
    <citation type="submission" date="2020-06" db="EMBL/GenBank/DDBJ databases">
        <title>Interaction of electrochemicaly active bacteria, Geobacter bremensis R4 on different carbon anode.</title>
        <authorList>
            <person name="Meng L."/>
            <person name="Yoshida N."/>
        </authorList>
    </citation>
    <scope>NUCLEOTIDE SEQUENCE [LARGE SCALE GENOMIC DNA]</scope>
    <source>
        <strain evidence="2 3">R4</strain>
    </source>
</reference>
<keyword evidence="1" id="KW-0732">Signal</keyword>